<protein>
    <submittedName>
        <fullName evidence="2">Uncharacterized protein</fullName>
    </submittedName>
</protein>
<feature type="region of interest" description="Disordered" evidence="1">
    <location>
        <begin position="27"/>
        <end position="58"/>
    </location>
</feature>
<proteinExistence type="predicted"/>
<name>A0AAE3QU95_9BACT</name>
<dbReference type="AlphaFoldDB" id="A0AAE3QU95"/>
<dbReference type="EMBL" id="JASJOS010000021">
    <property type="protein sequence ID" value="MDJ1485542.1"/>
    <property type="molecule type" value="Genomic_DNA"/>
</dbReference>
<feature type="compositionally biased region" description="Low complexity" evidence="1">
    <location>
        <begin position="30"/>
        <end position="43"/>
    </location>
</feature>
<gene>
    <name evidence="2" type="ORF">QNI16_33940</name>
</gene>
<reference evidence="2" key="1">
    <citation type="submission" date="2023-05" db="EMBL/GenBank/DDBJ databases">
        <authorList>
            <person name="Zhang X."/>
        </authorList>
    </citation>
    <scope>NUCLEOTIDE SEQUENCE</scope>
    <source>
        <strain evidence="2">YF14B1</strain>
    </source>
</reference>
<dbReference type="Proteomes" id="UP001241110">
    <property type="component" value="Unassembled WGS sequence"/>
</dbReference>
<organism evidence="2 3">
    <name type="scientific">Xanthocytophaga flava</name>
    <dbReference type="NCBI Taxonomy" id="3048013"/>
    <lineage>
        <taxon>Bacteria</taxon>
        <taxon>Pseudomonadati</taxon>
        <taxon>Bacteroidota</taxon>
        <taxon>Cytophagia</taxon>
        <taxon>Cytophagales</taxon>
        <taxon>Rhodocytophagaceae</taxon>
        <taxon>Xanthocytophaga</taxon>
    </lineage>
</organism>
<comment type="caution">
    <text evidence="2">The sequence shown here is derived from an EMBL/GenBank/DDBJ whole genome shotgun (WGS) entry which is preliminary data.</text>
</comment>
<evidence type="ECO:0000313" key="2">
    <source>
        <dbReference type="EMBL" id="MDJ1485542.1"/>
    </source>
</evidence>
<evidence type="ECO:0000256" key="1">
    <source>
        <dbReference type="SAM" id="MobiDB-lite"/>
    </source>
</evidence>
<evidence type="ECO:0000313" key="3">
    <source>
        <dbReference type="Proteomes" id="UP001241110"/>
    </source>
</evidence>
<dbReference type="RefSeq" id="WP_313988240.1">
    <property type="nucleotide sequence ID" value="NZ_JASJOS010000021.1"/>
</dbReference>
<sequence>MARNKSKLKQLCNELPKSHAVNAEYIEADLSSPSSPQQLTTTTHHNNYLMSPKEETSK</sequence>
<accession>A0AAE3QU95</accession>